<evidence type="ECO:0000313" key="1">
    <source>
        <dbReference type="EMBL" id="MBU9739312.1"/>
    </source>
</evidence>
<proteinExistence type="predicted"/>
<dbReference type="Proteomes" id="UP000712157">
    <property type="component" value="Unassembled WGS sequence"/>
</dbReference>
<sequence length="99" mass="11097">MINTQEVISKYEDEYNYIGIRIQEQEFELGEMDHKSLVWIDGEETAEELEGVCVIDAHKYNGQKYFGGHAAVVCGDMGRMGVDDGELIIADPVVVEILS</sequence>
<reference evidence="1" key="1">
    <citation type="submission" date="2021-06" db="EMBL/GenBank/DDBJ databases">
        <title>Description of novel taxa of the family Lachnospiraceae.</title>
        <authorList>
            <person name="Chaplin A.V."/>
            <person name="Sokolova S.R."/>
            <person name="Pikina A.P."/>
            <person name="Korzhanova M."/>
            <person name="Belova V."/>
            <person name="Korostin D."/>
            <person name="Efimov B.A."/>
        </authorList>
    </citation>
    <scope>NUCLEOTIDE SEQUENCE</scope>
    <source>
        <strain evidence="1">ASD5720</strain>
    </source>
</reference>
<comment type="caution">
    <text evidence="1">The sequence shown here is derived from an EMBL/GenBank/DDBJ whole genome shotgun (WGS) entry which is preliminary data.</text>
</comment>
<name>A0A949K983_9FIRM</name>
<accession>A0A949K983</accession>
<dbReference type="AlphaFoldDB" id="A0A949K983"/>
<gene>
    <name evidence="1" type="ORF">KTH89_22525</name>
</gene>
<organism evidence="1 2">
    <name type="scientific">Diplocloster agilis</name>
    <dbReference type="NCBI Taxonomy" id="2850323"/>
    <lineage>
        <taxon>Bacteria</taxon>
        <taxon>Bacillati</taxon>
        <taxon>Bacillota</taxon>
        <taxon>Clostridia</taxon>
        <taxon>Lachnospirales</taxon>
        <taxon>Lachnospiraceae</taxon>
        <taxon>Diplocloster</taxon>
    </lineage>
</organism>
<protein>
    <submittedName>
        <fullName evidence="1">Uncharacterized protein</fullName>
    </submittedName>
</protein>
<keyword evidence="2" id="KW-1185">Reference proteome</keyword>
<dbReference type="EMBL" id="JAHQCW010000056">
    <property type="protein sequence ID" value="MBU9739312.1"/>
    <property type="molecule type" value="Genomic_DNA"/>
</dbReference>
<dbReference type="RefSeq" id="WP_238723185.1">
    <property type="nucleotide sequence ID" value="NZ_JAHQCW010000056.1"/>
</dbReference>
<evidence type="ECO:0000313" key="2">
    <source>
        <dbReference type="Proteomes" id="UP000712157"/>
    </source>
</evidence>